<keyword evidence="5" id="KW-1185">Reference proteome</keyword>
<keyword evidence="2" id="KW-0732">Signal</keyword>
<organism evidence="4 5">
    <name type="scientific">Seiridium cardinale</name>
    <dbReference type="NCBI Taxonomy" id="138064"/>
    <lineage>
        <taxon>Eukaryota</taxon>
        <taxon>Fungi</taxon>
        <taxon>Dikarya</taxon>
        <taxon>Ascomycota</taxon>
        <taxon>Pezizomycotina</taxon>
        <taxon>Sordariomycetes</taxon>
        <taxon>Xylariomycetidae</taxon>
        <taxon>Amphisphaeriales</taxon>
        <taxon>Sporocadaceae</taxon>
        <taxon>Seiridium</taxon>
    </lineage>
</organism>
<dbReference type="Pfam" id="PF16862">
    <property type="entry name" value="Glyco_hydro_79C"/>
    <property type="match status" value="1"/>
</dbReference>
<feature type="compositionally biased region" description="Low complexity" evidence="1">
    <location>
        <begin position="551"/>
        <end position="565"/>
    </location>
</feature>
<dbReference type="SUPFAM" id="SSF51445">
    <property type="entry name" value="(Trans)glycosidases"/>
    <property type="match status" value="1"/>
</dbReference>
<dbReference type="PANTHER" id="PTHR36183:SF2">
    <property type="entry name" value="BETA-GLUCURONIDASE C-TERMINAL DOMAIN-CONTAINING PROTEIN"/>
    <property type="match status" value="1"/>
</dbReference>
<feature type="compositionally biased region" description="Gly residues" evidence="1">
    <location>
        <begin position="566"/>
        <end position="587"/>
    </location>
</feature>
<dbReference type="InterPro" id="IPR013780">
    <property type="entry name" value="Glyco_hydro_b"/>
</dbReference>
<feature type="domain" description="Beta-glucuronidase C-terminal" evidence="3">
    <location>
        <begin position="420"/>
        <end position="527"/>
    </location>
</feature>
<evidence type="ECO:0000259" key="3">
    <source>
        <dbReference type="Pfam" id="PF16862"/>
    </source>
</evidence>
<evidence type="ECO:0000256" key="2">
    <source>
        <dbReference type="SAM" id="SignalP"/>
    </source>
</evidence>
<dbReference type="InterPro" id="IPR017853">
    <property type="entry name" value="GH"/>
</dbReference>
<feature type="chain" id="PRO_5046617801" description="Beta-glucuronidase C-terminal domain-containing protein" evidence="2">
    <location>
        <begin position="21"/>
        <end position="627"/>
    </location>
</feature>
<accession>A0ABR2X5A8</accession>
<name>A0ABR2X5A8_9PEZI</name>
<feature type="region of interest" description="Disordered" evidence="1">
    <location>
        <begin position="548"/>
        <end position="593"/>
    </location>
</feature>
<dbReference type="InterPro" id="IPR052974">
    <property type="entry name" value="GH79_Enzymes"/>
</dbReference>
<dbReference type="Proteomes" id="UP001465668">
    <property type="component" value="Unassembled WGS sequence"/>
</dbReference>
<reference evidence="4 5" key="1">
    <citation type="submission" date="2024-02" db="EMBL/GenBank/DDBJ databases">
        <title>First draft genome assembly of two strains of Seiridium cardinale.</title>
        <authorList>
            <person name="Emiliani G."/>
            <person name="Scali E."/>
        </authorList>
    </citation>
    <scope>NUCLEOTIDE SEQUENCE [LARGE SCALE GENOMIC DNA]</scope>
    <source>
        <strain evidence="4 5">BM-138-000479</strain>
    </source>
</reference>
<evidence type="ECO:0000313" key="4">
    <source>
        <dbReference type="EMBL" id="KAK9768945.1"/>
    </source>
</evidence>
<feature type="signal peptide" evidence="2">
    <location>
        <begin position="1"/>
        <end position="20"/>
    </location>
</feature>
<dbReference type="EMBL" id="JARVKM010000251">
    <property type="protein sequence ID" value="KAK9768945.1"/>
    <property type="molecule type" value="Genomic_DNA"/>
</dbReference>
<dbReference type="PANTHER" id="PTHR36183">
    <property type="entry name" value="BETA-GLUCURONIDASE"/>
    <property type="match status" value="1"/>
</dbReference>
<evidence type="ECO:0000256" key="1">
    <source>
        <dbReference type="SAM" id="MobiDB-lite"/>
    </source>
</evidence>
<evidence type="ECO:0000313" key="5">
    <source>
        <dbReference type="Proteomes" id="UP001465668"/>
    </source>
</evidence>
<dbReference type="Gene3D" id="3.20.20.80">
    <property type="entry name" value="Glycosidases"/>
    <property type="match status" value="1"/>
</dbReference>
<dbReference type="Gene3D" id="2.60.40.1180">
    <property type="entry name" value="Golgi alpha-mannosidase II"/>
    <property type="match status" value="1"/>
</dbReference>
<protein>
    <recommendedName>
        <fullName evidence="3">Beta-glucuronidase C-terminal domain-containing protein</fullName>
    </recommendedName>
</protein>
<proteinExistence type="predicted"/>
<sequence>MRVFSAAIIGLELLAFGTLAQNVLQLSISTAVPEGASSPVDPSFAGFGIEPSNLFSYTGMEQPNTLTFNLIGNLASYTGKPPHIRLGGNTEDYMIYREDMTQWTWTNNPDPVGQGAFATDQMLIGPRFFEAANRFPKGTPVTWGLNLAYSEDDWADQITTMATQVIENCPNLKLVSLEIGNEPDLYLQNGFRSGTWNGRVYTQQWLERAAVLYERVLGPNNITNAFFEPAATASTIGTDFQIQDLMSHGIDVLANDSSTSYIASWNQHDYYYYIGVSTYALTLSHFLQLSTTEDQFDAWVGQLDQAGATPFPYALREMGVVGPIGLEGITNTFGAALWALNFLLYTAMLNITSVQLHMTDNSNASAWQPIDMYGRQPFVRPLYYSYAAFDQIIGPTCTAQIAPVDLGIQIPTGYDGYVRAYAVYQAGVWESLVVINAMPSNTSAKDTPSVTVRANTSTDLAGQTVHLSYLSNMGSDSTEGTTWNGLEFETSGDGTSTDIDDGLSGQTVRIADDGSVEFQVRDSQAVVAKLGHGAGAGLEPDQAACASIAQRSPGPGRNPSSSNAGTSGGDGSARGDGSASGGSTTDGGGRENNAENIANRKQFWLSGGRQSWIVVVVVAMLVGILYL</sequence>
<comment type="caution">
    <text evidence="4">The sequence shown here is derived from an EMBL/GenBank/DDBJ whole genome shotgun (WGS) entry which is preliminary data.</text>
</comment>
<gene>
    <name evidence="4" type="ORF">SCAR479_02189</name>
</gene>
<dbReference type="InterPro" id="IPR031728">
    <property type="entry name" value="GlcAase_C"/>
</dbReference>